<evidence type="ECO:0000256" key="1">
    <source>
        <dbReference type="SAM" id="Coils"/>
    </source>
</evidence>
<proteinExistence type="predicted"/>
<dbReference type="RefSeq" id="WP_209973498.1">
    <property type="nucleotide sequence ID" value="NZ_JAGGLB010000013.1"/>
</dbReference>
<evidence type="ECO:0000313" key="2">
    <source>
        <dbReference type="EMBL" id="MBP1992471.1"/>
    </source>
</evidence>
<protein>
    <submittedName>
        <fullName evidence="2">ElaB/YqjD/DUF883 family membrane-anchored ribosome-binding protein</fullName>
    </submittedName>
</protein>
<keyword evidence="1" id="KW-0175">Coiled coil</keyword>
<accession>A0ABS4J038</accession>
<gene>
    <name evidence="2" type="ORF">J2Z66_004079</name>
</gene>
<organism evidence="2 3">
    <name type="scientific">Paenibacillus eucommiae</name>
    <dbReference type="NCBI Taxonomy" id="1355755"/>
    <lineage>
        <taxon>Bacteria</taxon>
        <taxon>Bacillati</taxon>
        <taxon>Bacillota</taxon>
        <taxon>Bacilli</taxon>
        <taxon>Bacillales</taxon>
        <taxon>Paenibacillaceae</taxon>
        <taxon>Paenibacillus</taxon>
    </lineage>
</organism>
<dbReference type="EMBL" id="JAGGLB010000013">
    <property type="protein sequence ID" value="MBP1992471.1"/>
    <property type="molecule type" value="Genomic_DNA"/>
</dbReference>
<feature type="coiled-coil region" evidence="1">
    <location>
        <begin position="468"/>
        <end position="495"/>
    </location>
</feature>
<dbReference type="Proteomes" id="UP001519287">
    <property type="component" value="Unassembled WGS sequence"/>
</dbReference>
<name>A0ABS4J038_9BACL</name>
<comment type="caution">
    <text evidence="2">The sequence shown here is derived from an EMBL/GenBank/DDBJ whole genome shotgun (WGS) entry which is preliminary data.</text>
</comment>
<keyword evidence="3" id="KW-1185">Reference proteome</keyword>
<sequence>MQRQLFAFAGDYDAEADRWIDDQEGQFSIHNPLLFVFIGDKSLDALNAVYDMGQKKWHNGKGVLYVHFYTDKTVSREKENVFSLQLSAPVADRRKIRKDLHGKFYEDTRRLVELNRAVRQVSNRIAEYGSMYSSFQRLNIAVATRADDPCNVLLPEIVLLLRTVLSESFKLIQTDLYGLIQEKQGEEEHAYSASMGISFLNELELYQSRSYSFNAMLLVTEDQMSLPAVHGPAPLFDLVYLLSDKNEQGIFPDASMETNYEIICNMSLLKNRKIVDDFDHRQEPYNNQHFRQHINPAEAKGSIYSTAGFSKIKRPNQAIALTVIYYFYQSFLAKLSEQSKTDKRSIAQLLQLDSDALDRKVSGLLPRQEKLEEMNALLSDYISFDELKKLNLGQAEEQMYGRHADVFFDEHFARAAASRLHEYDCESELREIMDRRIVDNPTYGLYCAYAWTSEREDAVIFQELRSMIRDTAKLLEDARSQLQQLRQESVEQQSFQRIPFMNKANVKKFSRHFFQQVYGQKMDILFYETKLNLLKRYENAVEKLHMSLKAKVDRLHELEKLMKDACRQSVSEANDYLGRNIAEYYRTVVTEIIQDIQAKRGENFYFDERYIGNVVPLIASGVEPLLRRLMEVCRQEIFTYPQFRQSFEDELLQRANVTVRFEDKDHVLSKEELYRDLNQRLEDQATVHIDVYNYTHKHRYEEKYFFADFDSEFIRYAFAIDKGSRMYKLGCVHEKKNSGIEKLNIMGGFQLEDLMYYRNGKKYYETYKEGGFEFHPEPV</sequence>
<evidence type="ECO:0000313" key="3">
    <source>
        <dbReference type="Proteomes" id="UP001519287"/>
    </source>
</evidence>
<reference evidence="2 3" key="1">
    <citation type="submission" date="2021-03" db="EMBL/GenBank/DDBJ databases">
        <title>Genomic Encyclopedia of Type Strains, Phase IV (KMG-IV): sequencing the most valuable type-strain genomes for metagenomic binning, comparative biology and taxonomic classification.</title>
        <authorList>
            <person name="Goeker M."/>
        </authorList>
    </citation>
    <scope>NUCLEOTIDE SEQUENCE [LARGE SCALE GENOMIC DNA]</scope>
    <source>
        <strain evidence="2 3">DSM 26048</strain>
    </source>
</reference>